<gene>
    <name evidence="1" type="ORF">HMPREF0444_0434</name>
</gene>
<keyword evidence="2" id="KW-1185">Reference proteome</keyword>
<proteinExistence type="predicted"/>
<reference evidence="1 2" key="1">
    <citation type="submission" date="2009-08" db="EMBL/GenBank/DDBJ databases">
        <authorList>
            <person name="Muzny D."/>
            <person name="Qin X."/>
            <person name="Deng J."/>
            <person name="Jiang H."/>
            <person name="Liu Y."/>
            <person name="Qu J."/>
            <person name="Song X.-Z."/>
            <person name="Zhang L."/>
            <person name="Thornton R."/>
            <person name="Coyle M."/>
            <person name="Francisco L."/>
            <person name="Jackson L."/>
            <person name="Javaid M."/>
            <person name="Korchina V."/>
            <person name="Kovar C."/>
            <person name="Mata R."/>
            <person name="Mathew T."/>
            <person name="Ngo R."/>
            <person name="Nguyen L."/>
            <person name="Nguyen N."/>
            <person name="Okwuonu G."/>
            <person name="Ongeri F."/>
            <person name="Pham C."/>
            <person name="Simmons D."/>
            <person name="Wilczek-Boney K."/>
            <person name="Hale W."/>
            <person name="Jakkamsetti A."/>
            <person name="Pham P."/>
            <person name="Ruth R."/>
            <person name="San Lucas F."/>
            <person name="Warren J."/>
            <person name="Zhang J."/>
            <person name="Zhao Z."/>
            <person name="Zhou C."/>
            <person name="Zhu D."/>
            <person name="Lee S."/>
            <person name="Bess C."/>
            <person name="Blankenburg K."/>
            <person name="Forbes L."/>
            <person name="Fu Q."/>
            <person name="Gubbala S."/>
            <person name="Hirani K."/>
            <person name="Jayaseelan J.C."/>
            <person name="Lara F."/>
            <person name="Munidasa M."/>
            <person name="Palculict T."/>
            <person name="Patil S."/>
            <person name="Pu L.-L."/>
            <person name="Saada N."/>
            <person name="Tang L."/>
            <person name="Weissenberger G."/>
            <person name="Zhu Y."/>
            <person name="Hemphill L."/>
            <person name="Shang Y."/>
            <person name="Youmans B."/>
            <person name="Ayvaz T."/>
            <person name="Ross M."/>
            <person name="Santibanez J."/>
            <person name="Aqrawi P."/>
            <person name="Gross S."/>
            <person name="Joshi V."/>
            <person name="Fowler G."/>
            <person name="Nazareth L."/>
            <person name="Reid J."/>
            <person name="Worley K."/>
            <person name="Petrosino J."/>
            <person name="Highlander S."/>
            <person name="Gibbs R."/>
        </authorList>
    </citation>
    <scope>NUCLEOTIDE SEQUENCE [LARGE SCALE GENOMIC DNA]</scope>
    <source>
        <strain evidence="1 2">ATCC 49175</strain>
    </source>
</reference>
<name>C8NET9_9LACT</name>
<feature type="non-terminal residue" evidence="1">
    <location>
        <position position="45"/>
    </location>
</feature>
<dbReference type="HOGENOM" id="CLU_3209332_0_0_9"/>
<dbReference type="Proteomes" id="UP000005926">
    <property type="component" value="Unassembled WGS sequence"/>
</dbReference>
<sequence>MISIEKMSYFFRYDKVKYKNPVKFPEIAEEMELLKKAGQDARQEF</sequence>
<comment type="caution">
    <text evidence="1">The sequence shown here is derived from an EMBL/GenBank/DDBJ whole genome shotgun (WGS) entry which is preliminary data.</text>
</comment>
<dbReference type="STRING" id="638301.HMPREF0444_0434"/>
<dbReference type="AlphaFoldDB" id="C8NET9"/>
<protein>
    <submittedName>
        <fullName evidence="1">Uncharacterized protein</fullName>
    </submittedName>
</protein>
<accession>C8NET9</accession>
<evidence type="ECO:0000313" key="2">
    <source>
        <dbReference type="Proteomes" id="UP000005926"/>
    </source>
</evidence>
<organism evidence="1 2">
    <name type="scientific">Granulicatella adiacens ATCC 49175</name>
    <dbReference type="NCBI Taxonomy" id="638301"/>
    <lineage>
        <taxon>Bacteria</taxon>
        <taxon>Bacillati</taxon>
        <taxon>Bacillota</taxon>
        <taxon>Bacilli</taxon>
        <taxon>Lactobacillales</taxon>
        <taxon>Carnobacteriaceae</taxon>
        <taxon>Granulicatella</taxon>
    </lineage>
</organism>
<dbReference type="EMBL" id="ACKZ01000011">
    <property type="protein sequence ID" value="EEW37793.1"/>
    <property type="molecule type" value="Genomic_DNA"/>
</dbReference>
<evidence type="ECO:0000313" key="1">
    <source>
        <dbReference type="EMBL" id="EEW37793.1"/>
    </source>
</evidence>